<dbReference type="RefSeq" id="WP_317560061.1">
    <property type="nucleotide sequence ID" value="NZ_JAWLIP010000001.1"/>
</dbReference>
<evidence type="ECO:0008006" key="4">
    <source>
        <dbReference type="Google" id="ProtNLM"/>
    </source>
</evidence>
<sequence length="773" mass="80369">MPRFEIEHDGKRFEIEAPDQQSAVEALQGMTGTAATPEPPKWQEGPGVLGFLNQGIASALGAPVDAMAHLVNNAFGDVAEAAGQDYEPVEPFGGASSISKLMSGLGVEVADPDEAPDELMEHIFSGAGGAAGGIVPFFGAGRLLQGAKGVAGAAGDAIMRPFVNAPARALTSEVAAGAGAGAGIDVAERVAPDSALAPLVGALAGGTAAGVGPYAVGKAMPGTKVAGRMIQSEIAPFTEAGAMERARNRVRGLAEDPASAIDSLSAPTIGGLSPATSTGDRRLMALEQSVRDTDPVADRAMRQAEAQSDEALMAALAEPAQGVGPELARDFLEQELRRDIEGVGQMLDDSFGKPAGVRRTETALREGSAPARHEAYEKAYSQPINYASEAGRSLESLIARVEKAAPGTISLANRLMAGEGVNSKQILASIGDDGSVTFRQQPDTRQIDYITRALKQMASSGDGAGALGGQTDVGRVMGNLARDIRNTLRTANPAYGDALATAATPIRQREALLLGQDLLNRKMPRDVAADQIAGMTEAELQHVRQGVRSHLDETLANARSTVTSPDAQANEARRALTNLSSRAVQDKIALILPDYEARTFFEKIDGAAATFDPKRSGLAVYAGAKPDEEIRALLKTADPESAVAELVTRAKSDPNGKALSGLKGAFINELMGKGATGSFNDAGKPVLSGRAMQNALADKRTGAVASGLLSPDERARLDTIVEEFGRMETAQGRLPSVGSVMEGEPNSISASLLDHSRRDRARRRVGAQAEPPC</sequence>
<gene>
    <name evidence="2" type="ORF">R2G56_00015</name>
</gene>
<protein>
    <recommendedName>
        <fullName evidence="4">DdrB-like domain-containing protein</fullName>
    </recommendedName>
</protein>
<evidence type="ECO:0000313" key="3">
    <source>
        <dbReference type="Proteomes" id="UP001185659"/>
    </source>
</evidence>
<organism evidence="2 3">
    <name type="scientific">Nitratireductor aquimarinus</name>
    <dbReference type="NCBI Taxonomy" id="889300"/>
    <lineage>
        <taxon>Bacteria</taxon>
        <taxon>Pseudomonadati</taxon>
        <taxon>Pseudomonadota</taxon>
        <taxon>Alphaproteobacteria</taxon>
        <taxon>Hyphomicrobiales</taxon>
        <taxon>Phyllobacteriaceae</taxon>
        <taxon>Nitratireductor</taxon>
    </lineage>
</organism>
<feature type="region of interest" description="Disordered" evidence="1">
    <location>
        <begin position="749"/>
        <end position="773"/>
    </location>
</feature>
<name>A0ABU4AEY0_9HYPH</name>
<dbReference type="EMBL" id="JAWLIP010000001">
    <property type="protein sequence ID" value="MDV6224661.1"/>
    <property type="molecule type" value="Genomic_DNA"/>
</dbReference>
<evidence type="ECO:0000313" key="2">
    <source>
        <dbReference type="EMBL" id="MDV6224661.1"/>
    </source>
</evidence>
<dbReference type="Proteomes" id="UP001185659">
    <property type="component" value="Unassembled WGS sequence"/>
</dbReference>
<proteinExistence type="predicted"/>
<comment type="caution">
    <text evidence="2">The sequence shown here is derived from an EMBL/GenBank/DDBJ whole genome shotgun (WGS) entry which is preliminary data.</text>
</comment>
<evidence type="ECO:0000256" key="1">
    <source>
        <dbReference type="SAM" id="MobiDB-lite"/>
    </source>
</evidence>
<reference evidence="2 3" key="1">
    <citation type="submission" date="2023-10" db="EMBL/GenBank/DDBJ databases">
        <authorList>
            <person name="Venkata Ramana C."/>
            <person name="Sasikala C."/>
            <person name="Dhurka M."/>
        </authorList>
    </citation>
    <scope>NUCLEOTIDE SEQUENCE [LARGE SCALE GENOMIC DNA]</scope>
    <source>
        <strain evidence="2 3">KCTC 32151</strain>
    </source>
</reference>
<keyword evidence="3" id="KW-1185">Reference proteome</keyword>
<accession>A0ABU4AEY0</accession>